<sequence>MERLIAVARGDAEPDTVITGARVFSAFTREWLDGDVALHGGKIAGIGRYDGGARIDAAGRYLVPGFIDAHVHLESAKLVPTEFARAVVPRGTTAVVCDPHEIANVAGVEGVDWLLGATEDLPLDVFVMAPSCVPASPFESPCGPFGPDEMRRVLEHPRALGVAELMNFPGVIAGDPDVLATMVASHRDGHAPGVRGRALNAYVAAGITTDHEAFTAEEALEKRRAGMWVLIREASNARNLRTLLAMVREHGPEYCAFCTDDREPDFLYREGHIDQMCRVAVGEGVAPEDVLVMASLHGARAHGLLDRGAVAPGYVADLALLDDLTEFRASLVLKDGREPEYGAGVPGALRDTMRSVPVSFDTGTSGWVRVIEVQSGQLITGAGVGRVGDADLAKIAVIERHQATGRVGLGYVRGFALHSGAFASTVAHDAHNLVVVGVDDGDMALCAARAQALGGGLVVARDGEVVGELALPIAGLLADAPLEEVAEALEALQATLRGMGVEIDAPFMTLSFLALSVIPSLKITDQGLVDVDAFALVPLALSEREAFVARYGALYEHSPWVAERAFRPGLADGDVADALRDAVYAASEAEQLALIRAHPDLGEKVGVLTEHSRSEQAGLGLDRLPQAQYERFMATNAAYRDRFGIPFVVCVREHGSPESILADADRRLGNTREQEIATALGEIAKIARLRLEDAR</sequence>
<dbReference type="HAMAP" id="MF_01518">
    <property type="entry name" value="Adenine_deamin"/>
    <property type="match status" value="1"/>
</dbReference>
<dbReference type="Gene3D" id="3.20.20.140">
    <property type="entry name" value="Metal-dependent hydrolases"/>
    <property type="match status" value="1"/>
</dbReference>
<evidence type="ECO:0000259" key="8">
    <source>
        <dbReference type="Pfam" id="PF01979"/>
    </source>
</evidence>
<evidence type="ECO:0000259" key="10">
    <source>
        <dbReference type="Pfam" id="PF13382"/>
    </source>
</evidence>
<keyword evidence="3" id="KW-0659">Purine metabolism</keyword>
<dbReference type="RefSeq" id="WP_211340244.1">
    <property type="nucleotide sequence ID" value="NZ_RBIL01000003.1"/>
</dbReference>
<dbReference type="InterPro" id="IPR011059">
    <property type="entry name" value="Metal-dep_hydrolase_composite"/>
</dbReference>
<feature type="domain" description="Oxo-4-hydroxy-4-carboxy-5-ureidoimidazoline decarboxylase" evidence="9">
    <location>
        <begin position="543"/>
        <end position="692"/>
    </location>
</feature>
<dbReference type="PANTHER" id="PTHR11113">
    <property type="entry name" value="N-ACETYLGLUCOSAMINE-6-PHOSPHATE DEACETYLASE"/>
    <property type="match status" value="1"/>
</dbReference>
<dbReference type="InterPro" id="IPR036778">
    <property type="entry name" value="OHCU_decarboxylase_sf"/>
</dbReference>
<dbReference type="Proteomes" id="UP000278962">
    <property type="component" value="Unassembled WGS sequence"/>
</dbReference>
<dbReference type="EMBL" id="RBIL01000003">
    <property type="protein sequence ID" value="RKQ84904.1"/>
    <property type="molecule type" value="Genomic_DNA"/>
</dbReference>
<keyword evidence="4 7" id="KW-0378">Hydrolase</keyword>
<dbReference type="Gene3D" id="2.30.40.10">
    <property type="entry name" value="Urease, subunit C, domain 1"/>
    <property type="match status" value="1"/>
</dbReference>
<comment type="catalytic activity">
    <reaction evidence="6 7">
        <text>adenine + H2O + H(+) = hypoxanthine + NH4(+)</text>
        <dbReference type="Rhea" id="RHEA:23688"/>
        <dbReference type="ChEBI" id="CHEBI:15377"/>
        <dbReference type="ChEBI" id="CHEBI:15378"/>
        <dbReference type="ChEBI" id="CHEBI:16708"/>
        <dbReference type="ChEBI" id="CHEBI:17368"/>
        <dbReference type="ChEBI" id="CHEBI:28938"/>
        <dbReference type="EC" id="3.5.4.2"/>
    </reaction>
</comment>
<protein>
    <recommendedName>
        <fullName evidence="2 7">Adenine deaminase</fullName>
        <shortName evidence="7">Adenase</shortName>
        <shortName evidence="7">Adenine aminase</shortName>
        <ecNumber evidence="2 7">3.5.4.2</ecNumber>
    </recommendedName>
</protein>
<dbReference type="NCBIfam" id="TIGR01178">
    <property type="entry name" value="ade"/>
    <property type="match status" value="1"/>
</dbReference>
<dbReference type="InterPro" id="IPR018020">
    <property type="entry name" value="OHCU_decarboxylase"/>
</dbReference>
<feature type="domain" description="Amidohydrolase-related" evidence="8">
    <location>
        <begin position="61"/>
        <end position="323"/>
    </location>
</feature>
<dbReference type="EC" id="3.5.4.2" evidence="2 7"/>
<dbReference type="InterPro" id="IPR017580">
    <property type="entry name" value="OHCU_decarboxylase-1"/>
</dbReference>
<evidence type="ECO:0000256" key="1">
    <source>
        <dbReference type="ARBA" id="ARBA00006773"/>
    </source>
</evidence>
<comment type="cofactor">
    <cofactor evidence="7">
        <name>Mn(2+)</name>
        <dbReference type="ChEBI" id="CHEBI:29035"/>
    </cofactor>
</comment>
<dbReference type="SUPFAM" id="SSF158694">
    <property type="entry name" value="UraD-Like"/>
    <property type="match status" value="1"/>
</dbReference>
<dbReference type="SUPFAM" id="SSF51338">
    <property type="entry name" value="Composite domain of metallo-dependent hydrolases"/>
    <property type="match status" value="1"/>
</dbReference>
<gene>
    <name evidence="7" type="primary">ade</name>
    <name evidence="11" type="ORF">C8N24_6535</name>
</gene>
<dbReference type="InterPro" id="IPR032466">
    <property type="entry name" value="Metal_Hydrolase"/>
</dbReference>
<evidence type="ECO:0000313" key="11">
    <source>
        <dbReference type="EMBL" id="RKQ84904.1"/>
    </source>
</evidence>
<keyword evidence="12" id="KW-1185">Reference proteome</keyword>
<evidence type="ECO:0000256" key="2">
    <source>
        <dbReference type="ARBA" id="ARBA00012782"/>
    </source>
</evidence>
<evidence type="ECO:0000259" key="9">
    <source>
        <dbReference type="Pfam" id="PF09349"/>
    </source>
</evidence>
<dbReference type="UniPathway" id="UPA00394">
    <property type="reaction ID" value="UER00652"/>
</dbReference>
<name>A0A660KV32_9ACTN</name>
<dbReference type="GO" id="GO:0006146">
    <property type="term" value="P:adenine catabolic process"/>
    <property type="evidence" value="ECO:0007669"/>
    <property type="project" value="InterPro"/>
</dbReference>
<evidence type="ECO:0000256" key="4">
    <source>
        <dbReference type="ARBA" id="ARBA00022801"/>
    </source>
</evidence>
<dbReference type="InterPro" id="IPR006679">
    <property type="entry name" value="Adenine_deam"/>
</dbReference>
<reference evidence="11 12" key="1">
    <citation type="submission" date="2018-10" db="EMBL/GenBank/DDBJ databases">
        <title>Genomic Encyclopedia of Archaeal and Bacterial Type Strains, Phase II (KMG-II): from individual species to whole genera.</title>
        <authorList>
            <person name="Goeker M."/>
        </authorList>
    </citation>
    <scope>NUCLEOTIDE SEQUENCE [LARGE SCALE GENOMIC DNA]</scope>
    <source>
        <strain evidence="11 12">DSM 14954</strain>
    </source>
</reference>
<organism evidence="11 12">
    <name type="scientific">Solirubrobacter pauli</name>
    <dbReference type="NCBI Taxonomy" id="166793"/>
    <lineage>
        <taxon>Bacteria</taxon>
        <taxon>Bacillati</taxon>
        <taxon>Actinomycetota</taxon>
        <taxon>Thermoleophilia</taxon>
        <taxon>Solirubrobacterales</taxon>
        <taxon>Solirubrobacteraceae</taxon>
        <taxon>Solirubrobacter</taxon>
    </lineage>
</organism>
<evidence type="ECO:0000256" key="7">
    <source>
        <dbReference type="HAMAP-Rule" id="MF_01518"/>
    </source>
</evidence>
<dbReference type="Pfam" id="PF09349">
    <property type="entry name" value="OHCU_decarbox"/>
    <property type="match status" value="1"/>
</dbReference>
<feature type="domain" description="Adenine deaminase C-terminal" evidence="10">
    <location>
        <begin position="389"/>
        <end position="534"/>
    </location>
</feature>
<evidence type="ECO:0000256" key="3">
    <source>
        <dbReference type="ARBA" id="ARBA00022631"/>
    </source>
</evidence>
<dbReference type="Pfam" id="PF01979">
    <property type="entry name" value="Amidohydro_1"/>
    <property type="match status" value="1"/>
</dbReference>
<dbReference type="SUPFAM" id="SSF51556">
    <property type="entry name" value="Metallo-dependent hydrolases"/>
    <property type="match status" value="1"/>
</dbReference>
<comment type="caution">
    <text evidence="11">The sequence shown here is derived from an EMBL/GenBank/DDBJ whole genome shotgun (WGS) entry which is preliminary data.</text>
</comment>
<dbReference type="InterPro" id="IPR026912">
    <property type="entry name" value="Adenine_deam_C"/>
</dbReference>
<dbReference type="CDD" id="cd01295">
    <property type="entry name" value="AdeC"/>
    <property type="match status" value="1"/>
</dbReference>
<dbReference type="PANTHER" id="PTHR11113:SF2">
    <property type="entry name" value="ADENINE DEAMINASE"/>
    <property type="match status" value="1"/>
</dbReference>
<evidence type="ECO:0000256" key="5">
    <source>
        <dbReference type="ARBA" id="ARBA00023211"/>
    </source>
</evidence>
<keyword evidence="5 7" id="KW-0464">Manganese</keyword>
<comment type="similarity">
    <text evidence="1 7">Belongs to the metallo-dependent hydrolases superfamily. Adenine deaminase family.</text>
</comment>
<dbReference type="NCBIfam" id="TIGR03164">
    <property type="entry name" value="UHCUDC"/>
    <property type="match status" value="1"/>
</dbReference>
<dbReference type="GO" id="GO:0019628">
    <property type="term" value="P:urate catabolic process"/>
    <property type="evidence" value="ECO:0007669"/>
    <property type="project" value="UniProtKB-UniPathway"/>
</dbReference>
<dbReference type="GO" id="GO:0000034">
    <property type="term" value="F:adenine deaminase activity"/>
    <property type="evidence" value="ECO:0007669"/>
    <property type="project" value="UniProtKB-UniRule"/>
</dbReference>
<accession>A0A660KV32</accession>
<dbReference type="Pfam" id="PF13382">
    <property type="entry name" value="Adenine_deam_C"/>
    <property type="match status" value="1"/>
</dbReference>
<evidence type="ECO:0000313" key="12">
    <source>
        <dbReference type="Proteomes" id="UP000278962"/>
    </source>
</evidence>
<evidence type="ECO:0000256" key="6">
    <source>
        <dbReference type="ARBA" id="ARBA00047720"/>
    </source>
</evidence>
<dbReference type="AlphaFoldDB" id="A0A660KV32"/>
<proteinExistence type="inferred from homology"/>
<dbReference type="InterPro" id="IPR006680">
    <property type="entry name" value="Amidohydro-rel"/>
</dbReference>
<dbReference type="GO" id="GO:0000255">
    <property type="term" value="P:allantoin metabolic process"/>
    <property type="evidence" value="ECO:0007669"/>
    <property type="project" value="InterPro"/>
</dbReference>
<dbReference type="Gene3D" id="1.10.3330.10">
    <property type="entry name" value="Oxo-4-hydroxy-4-carboxy-5-ureidoimidazoline decarboxylase"/>
    <property type="match status" value="1"/>
</dbReference>